<dbReference type="NCBIfam" id="NF037970">
    <property type="entry name" value="vanZ_1"/>
    <property type="match status" value="1"/>
</dbReference>
<reference evidence="3" key="1">
    <citation type="journal article" date="2014" name="Front. Microbiol.">
        <title>High frequency of phylogenetically diverse reductive dehalogenase-homologous genes in deep subseafloor sedimentary metagenomes.</title>
        <authorList>
            <person name="Kawai M."/>
            <person name="Futagami T."/>
            <person name="Toyoda A."/>
            <person name="Takaki Y."/>
            <person name="Nishi S."/>
            <person name="Hori S."/>
            <person name="Arai W."/>
            <person name="Tsubouchi T."/>
            <person name="Morono Y."/>
            <person name="Uchiyama I."/>
            <person name="Ito T."/>
            <person name="Fujiyama A."/>
            <person name="Inagaki F."/>
            <person name="Takami H."/>
        </authorList>
    </citation>
    <scope>NUCLEOTIDE SEQUENCE</scope>
    <source>
        <strain evidence="3">Expedition CK06-06</strain>
    </source>
</reference>
<evidence type="ECO:0000313" key="3">
    <source>
        <dbReference type="EMBL" id="GAH75042.1"/>
    </source>
</evidence>
<protein>
    <recommendedName>
        <fullName evidence="2">VanZ-like domain-containing protein</fullName>
    </recommendedName>
</protein>
<keyword evidence="1" id="KW-0472">Membrane</keyword>
<name>X1I032_9ZZZZ</name>
<organism evidence="3">
    <name type="scientific">marine sediment metagenome</name>
    <dbReference type="NCBI Taxonomy" id="412755"/>
    <lineage>
        <taxon>unclassified sequences</taxon>
        <taxon>metagenomes</taxon>
        <taxon>ecological metagenomes</taxon>
    </lineage>
</organism>
<evidence type="ECO:0000259" key="2">
    <source>
        <dbReference type="Pfam" id="PF04892"/>
    </source>
</evidence>
<keyword evidence="1" id="KW-1133">Transmembrane helix</keyword>
<gene>
    <name evidence="3" type="ORF">S03H2_44083</name>
</gene>
<proteinExistence type="predicted"/>
<dbReference type="AlphaFoldDB" id="X1I032"/>
<feature type="transmembrane region" description="Helical" evidence="1">
    <location>
        <begin position="67"/>
        <end position="87"/>
    </location>
</feature>
<feature type="transmembrane region" description="Helical" evidence="1">
    <location>
        <begin position="40"/>
        <end position="58"/>
    </location>
</feature>
<sequence>MKQIFFYLLLFFYTVGIFVASSLSGEQMEDVPVFFFTDKVAHILVYLGWGFLFALAVGRRGLSGRHVLTGMALACLVGLFDELWQGYLQKGRMVELGDWLGDIFGTTLGLLAFYYLRKIVKGEEANDAQPQLR</sequence>
<dbReference type="EMBL" id="BARU01027539">
    <property type="protein sequence ID" value="GAH75042.1"/>
    <property type="molecule type" value="Genomic_DNA"/>
</dbReference>
<dbReference type="Pfam" id="PF04892">
    <property type="entry name" value="VanZ"/>
    <property type="match status" value="1"/>
</dbReference>
<dbReference type="InterPro" id="IPR006976">
    <property type="entry name" value="VanZ-like"/>
</dbReference>
<feature type="transmembrane region" description="Helical" evidence="1">
    <location>
        <begin position="99"/>
        <end position="116"/>
    </location>
</feature>
<dbReference type="PANTHER" id="PTHR28008">
    <property type="entry name" value="DOMAIN PROTEIN, PUTATIVE (AFU_ORTHOLOGUE AFUA_3G10980)-RELATED"/>
    <property type="match status" value="1"/>
</dbReference>
<keyword evidence="1" id="KW-0812">Transmembrane</keyword>
<dbReference type="PANTHER" id="PTHR28008:SF1">
    <property type="entry name" value="DOMAIN PROTEIN, PUTATIVE (AFU_ORTHOLOGUE AFUA_3G10980)-RELATED"/>
    <property type="match status" value="1"/>
</dbReference>
<evidence type="ECO:0000256" key="1">
    <source>
        <dbReference type="SAM" id="Phobius"/>
    </source>
</evidence>
<feature type="domain" description="VanZ-like" evidence="2">
    <location>
        <begin position="7"/>
        <end position="115"/>
    </location>
</feature>
<accession>X1I032</accession>
<comment type="caution">
    <text evidence="3">The sequence shown here is derived from an EMBL/GenBank/DDBJ whole genome shotgun (WGS) entry which is preliminary data.</text>
</comment>